<keyword evidence="3" id="KW-1185">Reference proteome</keyword>
<dbReference type="RefSeq" id="WP_341266499.1">
    <property type="nucleotide sequence ID" value="NZ_CP146843.1"/>
</dbReference>
<keyword evidence="1" id="KW-1133">Transmembrane helix</keyword>
<gene>
    <name evidence="2" type="ORF">AshY1_04930</name>
</gene>
<name>A0ABZ2U9B1_ASHYP</name>
<dbReference type="EMBL" id="CP146843">
    <property type="protein sequence ID" value="WYY26598.1"/>
    <property type="molecule type" value="Genomic_DNA"/>
</dbReference>
<evidence type="ECO:0000313" key="2">
    <source>
        <dbReference type="EMBL" id="WYY26598.1"/>
    </source>
</evidence>
<keyword evidence="1" id="KW-0812">Transmembrane</keyword>
<sequence length="170" mass="20694">MKNYINKIFVLFIVILFICLFIIHTWFFKKQNSFSQKTKQDLKTQEIITTEFDWNLNECFCDAFVFKISKKFSYILGMSYGELEKQFLQNYNVVYQNDNFVYDNQKKKILIKNITSFLNTKIFFAKSYLKISLGIYKIRDDIFINIGIYFKLRKHNNQYKLHSYFKIKSF</sequence>
<evidence type="ECO:0008006" key="4">
    <source>
        <dbReference type="Google" id="ProtNLM"/>
    </source>
</evidence>
<dbReference type="Proteomes" id="UP001484199">
    <property type="component" value="Chromosome"/>
</dbReference>
<evidence type="ECO:0000313" key="3">
    <source>
        <dbReference type="Proteomes" id="UP001484199"/>
    </source>
</evidence>
<organism evidence="2 3">
    <name type="scientific">Ash yellows phytoplasma</name>
    <dbReference type="NCBI Taxonomy" id="35780"/>
    <lineage>
        <taxon>Bacteria</taxon>
        <taxon>Bacillati</taxon>
        <taxon>Mycoplasmatota</taxon>
        <taxon>Mollicutes</taxon>
        <taxon>Acholeplasmatales</taxon>
        <taxon>Acholeplasmataceae</taxon>
        <taxon>Candidatus Phytoplasma</taxon>
        <taxon>16SrVII (Ash yellows group)</taxon>
    </lineage>
</organism>
<protein>
    <recommendedName>
        <fullName evidence="4">Sequence-variable mosaic (SVM) signal sequence domain-containing protein</fullName>
    </recommendedName>
</protein>
<evidence type="ECO:0000256" key="1">
    <source>
        <dbReference type="SAM" id="Phobius"/>
    </source>
</evidence>
<feature type="transmembrane region" description="Helical" evidence="1">
    <location>
        <begin position="9"/>
        <end position="28"/>
    </location>
</feature>
<keyword evidence="1" id="KW-0472">Membrane</keyword>
<proteinExistence type="predicted"/>
<accession>A0ABZ2U9B1</accession>
<reference evidence="2" key="1">
    <citation type="submission" date="2024-03" db="EMBL/GenBank/DDBJ databases">
        <title>The Complete Genome of 'Candidatus Phytoplasma fraxini' AshY1 from the Ash Yellows Group.</title>
        <authorList>
            <person name="Boehm J.W."/>
            <person name="Huettel B."/>
            <person name="Schneider B."/>
            <person name="Kube M."/>
        </authorList>
    </citation>
    <scope>NUCLEOTIDE SEQUENCE [LARGE SCALE GENOMIC DNA]</scope>
    <source>
        <strain evidence="2">AshY1</strain>
    </source>
</reference>